<dbReference type="InterPro" id="IPR014721">
    <property type="entry name" value="Ribsml_uS5_D2-typ_fold_subgr"/>
</dbReference>
<evidence type="ECO:0000256" key="7">
    <source>
        <dbReference type="ARBA" id="ARBA00022840"/>
    </source>
</evidence>
<dbReference type="InterPro" id="IPR006171">
    <property type="entry name" value="TOPRIM_dom"/>
</dbReference>
<dbReference type="RefSeq" id="WP_094548554.1">
    <property type="nucleotide sequence ID" value="NZ_MQWB01000001.1"/>
</dbReference>
<comment type="catalytic activity">
    <reaction evidence="1">
        <text>ATP-dependent breakage, passage and rejoining of double-stranded DNA.</text>
        <dbReference type="EC" id="5.6.2.2"/>
    </reaction>
</comment>
<organism evidence="13 14">
    <name type="scientific">Rubricoccus marinus</name>
    <dbReference type="NCBI Taxonomy" id="716817"/>
    <lineage>
        <taxon>Bacteria</taxon>
        <taxon>Pseudomonadati</taxon>
        <taxon>Rhodothermota</taxon>
        <taxon>Rhodothermia</taxon>
        <taxon>Rhodothermales</taxon>
        <taxon>Rubricoccaceae</taxon>
        <taxon>Rubricoccus</taxon>
    </lineage>
</organism>
<keyword evidence="14" id="KW-1185">Reference proteome</keyword>
<dbReference type="NCBIfam" id="NF004189">
    <property type="entry name" value="PRK05644.1"/>
    <property type="match status" value="1"/>
</dbReference>
<dbReference type="GO" id="GO:0003677">
    <property type="term" value="F:DNA binding"/>
    <property type="evidence" value="ECO:0007669"/>
    <property type="project" value="UniProtKB-KW"/>
</dbReference>
<dbReference type="PRINTS" id="PR01159">
    <property type="entry name" value="DNAGYRASEB"/>
</dbReference>
<dbReference type="PROSITE" id="PS00177">
    <property type="entry name" value="TOPOISOMERASE_II"/>
    <property type="match status" value="1"/>
</dbReference>
<proteinExistence type="inferred from homology"/>
<dbReference type="PANTHER" id="PTHR45866">
    <property type="entry name" value="DNA GYRASE/TOPOISOMERASE SUBUNIT B"/>
    <property type="match status" value="1"/>
</dbReference>
<evidence type="ECO:0000256" key="1">
    <source>
        <dbReference type="ARBA" id="ARBA00000185"/>
    </source>
</evidence>
<dbReference type="InterPro" id="IPR003594">
    <property type="entry name" value="HATPase_dom"/>
</dbReference>
<dbReference type="Proteomes" id="UP000216446">
    <property type="component" value="Unassembled WGS sequence"/>
</dbReference>
<comment type="caution">
    <text evidence="13">The sequence shown here is derived from an EMBL/GenBank/DDBJ whole genome shotgun (WGS) entry which is preliminary data.</text>
</comment>
<keyword evidence="6" id="KW-0547">Nucleotide-binding</keyword>
<evidence type="ECO:0000313" key="14">
    <source>
        <dbReference type="Proteomes" id="UP000216446"/>
    </source>
</evidence>
<dbReference type="GO" id="GO:0005524">
    <property type="term" value="F:ATP binding"/>
    <property type="evidence" value="ECO:0007669"/>
    <property type="project" value="UniProtKB-KW"/>
</dbReference>
<keyword evidence="8" id="KW-0460">Magnesium</keyword>
<name>A0A259TZW7_9BACT</name>
<dbReference type="EMBL" id="MQWB01000001">
    <property type="protein sequence ID" value="OZC03323.1"/>
    <property type="molecule type" value="Genomic_DNA"/>
</dbReference>
<dbReference type="Gene3D" id="3.40.50.670">
    <property type="match status" value="1"/>
</dbReference>
<dbReference type="SUPFAM" id="SSF54211">
    <property type="entry name" value="Ribosomal protein S5 domain 2-like"/>
    <property type="match status" value="1"/>
</dbReference>
<evidence type="ECO:0000256" key="9">
    <source>
        <dbReference type="ARBA" id="ARBA00023029"/>
    </source>
</evidence>
<dbReference type="InterPro" id="IPR002288">
    <property type="entry name" value="DNA_gyrase_B_C"/>
</dbReference>
<dbReference type="CDD" id="cd00822">
    <property type="entry name" value="TopoII_Trans_DNA_gyrase"/>
    <property type="match status" value="1"/>
</dbReference>
<keyword evidence="9" id="KW-0799">Topoisomerase</keyword>
<dbReference type="InterPro" id="IPR013759">
    <property type="entry name" value="Topo_IIA_B_C"/>
</dbReference>
<evidence type="ECO:0000256" key="3">
    <source>
        <dbReference type="ARBA" id="ARBA00010708"/>
    </source>
</evidence>
<dbReference type="Pfam" id="PF00204">
    <property type="entry name" value="DNA_gyraseB"/>
    <property type="match status" value="1"/>
</dbReference>
<dbReference type="Pfam" id="PF02518">
    <property type="entry name" value="HATPase_c"/>
    <property type="match status" value="1"/>
</dbReference>
<evidence type="ECO:0000256" key="2">
    <source>
        <dbReference type="ARBA" id="ARBA00001946"/>
    </source>
</evidence>
<dbReference type="InParanoid" id="A0A259TZW7"/>
<gene>
    <name evidence="13" type="ORF">BSZ36_10225</name>
</gene>
<keyword evidence="7" id="KW-0067">ATP-binding</keyword>
<dbReference type="PROSITE" id="PS50880">
    <property type="entry name" value="TOPRIM"/>
    <property type="match status" value="1"/>
</dbReference>
<dbReference type="SUPFAM" id="SSF55874">
    <property type="entry name" value="ATPase domain of HSP90 chaperone/DNA topoisomerase II/histidine kinase"/>
    <property type="match status" value="1"/>
</dbReference>
<evidence type="ECO:0000256" key="6">
    <source>
        <dbReference type="ARBA" id="ARBA00022741"/>
    </source>
</evidence>
<comment type="similarity">
    <text evidence="3">Belongs to the type II topoisomerase GyrB family.</text>
</comment>
<dbReference type="OrthoDB" id="9802808at2"/>
<feature type="domain" description="Toprim" evidence="12">
    <location>
        <begin position="423"/>
        <end position="537"/>
    </location>
</feature>
<evidence type="ECO:0000256" key="8">
    <source>
        <dbReference type="ARBA" id="ARBA00022842"/>
    </source>
</evidence>
<comment type="cofactor">
    <cofactor evidence="2">
        <name>Mg(2+)</name>
        <dbReference type="ChEBI" id="CHEBI:18420"/>
    </cofactor>
</comment>
<dbReference type="CDD" id="cd16928">
    <property type="entry name" value="HATPase_GyrB-like"/>
    <property type="match status" value="1"/>
</dbReference>
<sequence length="644" mass="71050">MAEVTYTGADIQVLEGLEPVRKRPGMYIGGTGKAGLHHLVWEVVDNAVDEATNGYATLIEVVLHKDGKTVSVTDNGRGIPVDKHPVKKVSTLEVILTTLHAGGKFDGGSYITSGGLHGVGSSVVNALSESLVAQVKRDGKLYEQRFARGVPVSKLKTVKSNVRGTGTTITFTPDDEIFERTGFDADTIKDNLEVKTYLNGALRIVFKNEASGERIEYQHEGGIVEYLDHLVTEEKTRRVHPDPFVLRQEELEDGLRTEVCFVWTEAPKERTVSFVNGIPTRDGGTHEHGLRDGVTKAIRNYIETHDLGQRKLDITADDIREGMIAVLNLYHVDPQFQGQTKEKLNNPEAKSAVSGAFRAEFEQYLNAHPSTAEGIVARIIQSAKARQASRAAVQNVRRKSAVSHRLNLPGKLADCSSSDPAESELFLVEGDSAGGSAKQGRDRKTQAILALRGKVLNAEQASRSKVGANKELSDIVDALGCGLGEDLDVTKLRYHKVILLMDADSDGHHIATLLLTFFYRYLKPLIDGGYVYIGQPPLFRVDALKETYWALDEGDRDKIVARIKKKNPRTNIEIQRFKGLGEMMPKTLHETTLDPEKRRLLQVSIPDDARVATEMTISDLMGKDAAPRFQFIMDHAAEVEELDV</sequence>
<evidence type="ECO:0000259" key="12">
    <source>
        <dbReference type="PROSITE" id="PS50880"/>
    </source>
</evidence>
<keyword evidence="10" id="KW-0238">DNA-binding</keyword>
<evidence type="ECO:0000256" key="4">
    <source>
        <dbReference type="ARBA" id="ARBA00012895"/>
    </source>
</evidence>
<dbReference type="PRINTS" id="PR00418">
    <property type="entry name" value="TPI2FAMILY"/>
</dbReference>
<dbReference type="GO" id="GO:0003918">
    <property type="term" value="F:DNA topoisomerase type II (double strand cut, ATP-hydrolyzing) activity"/>
    <property type="evidence" value="ECO:0007669"/>
    <property type="project" value="UniProtKB-EC"/>
</dbReference>
<evidence type="ECO:0000256" key="11">
    <source>
        <dbReference type="ARBA" id="ARBA00023235"/>
    </source>
</evidence>
<evidence type="ECO:0000313" key="13">
    <source>
        <dbReference type="EMBL" id="OZC03323.1"/>
    </source>
</evidence>
<evidence type="ECO:0000256" key="10">
    <source>
        <dbReference type="ARBA" id="ARBA00023125"/>
    </source>
</evidence>
<dbReference type="InterPro" id="IPR036890">
    <property type="entry name" value="HATPase_C_sf"/>
</dbReference>
<dbReference type="SUPFAM" id="SSF56719">
    <property type="entry name" value="Type II DNA topoisomerase"/>
    <property type="match status" value="1"/>
</dbReference>
<protein>
    <recommendedName>
        <fullName evidence="4">DNA topoisomerase (ATP-hydrolyzing)</fullName>
        <ecNumber evidence="4">5.6.2.2</ecNumber>
    </recommendedName>
</protein>
<dbReference type="SMART" id="SM00433">
    <property type="entry name" value="TOP2c"/>
    <property type="match status" value="1"/>
</dbReference>
<dbReference type="EC" id="5.6.2.2" evidence="4"/>
<dbReference type="GO" id="GO:0006265">
    <property type="term" value="P:DNA topological change"/>
    <property type="evidence" value="ECO:0007669"/>
    <property type="project" value="InterPro"/>
</dbReference>
<dbReference type="Gene3D" id="3.30.565.10">
    <property type="entry name" value="Histidine kinase-like ATPase, C-terminal domain"/>
    <property type="match status" value="1"/>
</dbReference>
<keyword evidence="5" id="KW-0479">Metal-binding</keyword>
<dbReference type="GO" id="GO:0046872">
    <property type="term" value="F:metal ion binding"/>
    <property type="evidence" value="ECO:0007669"/>
    <property type="project" value="UniProtKB-KW"/>
</dbReference>
<reference evidence="13 14" key="1">
    <citation type="submission" date="2016-11" db="EMBL/GenBank/DDBJ databases">
        <title>Study of marine rhodopsin-containing bacteria.</title>
        <authorList>
            <person name="Yoshizawa S."/>
            <person name="Kumagai Y."/>
            <person name="Kogure K."/>
        </authorList>
    </citation>
    <scope>NUCLEOTIDE SEQUENCE [LARGE SCALE GENOMIC DNA]</scope>
    <source>
        <strain evidence="13 14">SG-29</strain>
    </source>
</reference>
<keyword evidence="11 13" id="KW-0413">Isomerase</keyword>
<dbReference type="InterPro" id="IPR018522">
    <property type="entry name" value="TopoIIA_CS"/>
</dbReference>
<dbReference type="Pfam" id="PF01751">
    <property type="entry name" value="Toprim"/>
    <property type="match status" value="1"/>
</dbReference>
<dbReference type="FunFam" id="3.30.565.10:FF:000002">
    <property type="entry name" value="DNA gyrase subunit B"/>
    <property type="match status" value="1"/>
</dbReference>
<dbReference type="InterPro" id="IPR013760">
    <property type="entry name" value="Topo_IIA-like_dom_sf"/>
</dbReference>
<dbReference type="Pfam" id="PF00986">
    <property type="entry name" value="DNA_gyraseB_C"/>
    <property type="match status" value="1"/>
</dbReference>
<accession>A0A259TZW7</accession>
<evidence type="ECO:0000256" key="5">
    <source>
        <dbReference type="ARBA" id="ARBA00022723"/>
    </source>
</evidence>
<dbReference type="InterPro" id="IPR020568">
    <property type="entry name" value="Ribosomal_Su5_D2-typ_SF"/>
</dbReference>
<dbReference type="SMART" id="SM00387">
    <property type="entry name" value="HATPase_c"/>
    <property type="match status" value="1"/>
</dbReference>
<dbReference type="PANTHER" id="PTHR45866:SF1">
    <property type="entry name" value="DNA GYRASE SUBUNIT B, MITOCHONDRIAL"/>
    <property type="match status" value="1"/>
</dbReference>
<dbReference type="AlphaFoldDB" id="A0A259TZW7"/>
<dbReference type="InterPro" id="IPR013506">
    <property type="entry name" value="Topo_IIA_bsu_dom2"/>
</dbReference>
<dbReference type="Gene3D" id="3.30.230.10">
    <property type="match status" value="1"/>
</dbReference>
<dbReference type="InterPro" id="IPR001241">
    <property type="entry name" value="Topo_IIA"/>
</dbReference>
<dbReference type="InterPro" id="IPR000565">
    <property type="entry name" value="Topo_IIA_B"/>
</dbReference>